<proteinExistence type="inferred from homology"/>
<evidence type="ECO:0000313" key="2">
    <source>
        <dbReference type="EMBL" id="MEU2123753.1"/>
    </source>
</evidence>
<comment type="similarity">
    <text evidence="1">Belongs to the WXG100 family.</text>
</comment>
<keyword evidence="3" id="KW-1185">Reference proteome</keyword>
<dbReference type="NCBIfam" id="TIGR03930">
    <property type="entry name" value="WXG100_ESAT6"/>
    <property type="match status" value="1"/>
</dbReference>
<gene>
    <name evidence="2" type="ORF">ABZ507_18220</name>
</gene>
<comment type="caution">
    <text evidence="2">The sequence shown here is derived from an EMBL/GenBank/DDBJ whole genome shotgun (WGS) entry which is preliminary data.</text>
</comment>
<dbReference type="SUPFAM" id="SSF140453">
    <property type="entry name" value="EsxAB dimer-like"/>
    <property type="match status" value="1"/>
</dbReference>
<accession>A0ABV2XCX8</accession>
<evidence type="ECO:0000256" key="1">
    <source>
        <dbReference type="RuleBase" id="RU362001"/>
    </source>
</evidence>
<protein>
    <recommendedName>
        <fullName evidence="1">ESAT-6-like protein</fullName>
    </recommendedName>
</protein>
<dbReference type="EMBL" id="JBEYBR010000045">
    <property type="protein sequence ID" value="MEU2123753.1"/>
    <property type="molecule type" value="Genomic_DNA"/>
</dbReference>
<dbReference type="RefSeq" id="WP_063022042.1">
    <property type="nucleotide sequence ID" value="NZ_JBEYBM010000016.1"/>
</dbReference>
<organism evidence="2 3">
    <name type="scientific">Nocardia niwae</name>
    <dbReference type="NCBI Taxonomy" id="626084"/>
    <lineage>
        <taxon>Bacteria</taxon>
        <taxon>Bacillati</taxon>
        <taxon>Actinomycetota</taxon>
        <taxon>Actinomycetes</taxon>
        <taxon>Mycobacteriales</taxon>
        <taxon>Nocardiaceae</taxon>
        <taxon>Nocardia</taxon>
    </lineage>
</organism>
<sequence length="102" mass="11187">MHSNPEQMHAAADRISARANEFWDDVEALRKEADALMSADWTGEAADSHAALWTEWVDSARKVAAALSEDAALIHQAADRYVKTDNSNAGDLTYVQFNLGNP</sequence>
<name>A0ABV2XCX8_9NOCA</name>
<evidence type="ECO:0000313" key="3">
    <source>
        <dbReference type="Proteomes" id="UP001550535"/>
    </source>
</evidence>
<dbReference type="InterPro" id="IPR036689">
    <property type="entry name" value="ESAT-6-like_sf"/>
</dbReference>
<dbReference type="Proteomes" id="UP001550535">
    <property type="component" value="Unassembled WGS sequence"/>
</dbReference>
<dbReference type="Gene3D" id="1.10.287.1060">
    <property type="entry name" value="ESAT-6-like"/>
    <property type="match status" value="1"/>
</dbReference>
<reference evidence="2 3" key="1">
    <citation type="submission" date="2024-06" db="EMBL/GenBank/DDBJ databases">
        <title>The Natural Products Discovery Center: Release of the First 8490 Sequenced Strains for Exploring Actinobacteria Biosynthetic Diversity.</title>
        <authorList>
            <person name="Kalkreuter E."/>
            <person name="Kautsar S.A."/>
            <person name="Yang D."/>
            <person name="Bader C.D."/>
            <person name="Teijaro C.N."/>
            <person name="Fluegel L."/>
            <person name="Davis C.M."/>
            <person name="Simpson J.R."/>
            <person name="Lauterbach L."/>
            <person name="Steele A.D."/>
            <person name="Gui C."/>
            <person name="Meng S."/>
            <person name="Li G."/>
            <person name="Viehrig K."/>
            <person name="Ye F."/>
            <person name="Su P."/>
            <person name="Kiefer A.F."/>
            <person name="Nichols A."/>
            <person name="Cepeda A.J."/>
            <person name="Yan W."/>
            <person name="Fan B."/>
            <person name="Jiang Y."/>
            <person name="Adhikari A."/>
            <person name="Zheng C.-J."/>
            <person name="Schuster L."/>
            <person name="Cowan T.M."/>
            <person name="Smanski M.J."/>
            <person name="Chevrette M.G."/>
            <person name="De Carvalho L.P.S."/>
            <person name="Shen B."/>
        </authorList>
    </citation>
    <scope>NUCLEOTIDE SEQUENCE [LARGE SCALE GENOMIC DNA]</scope>
    <source>
        <strain evidence="2 3">NPDC019434</strain>
    </source>
</reference>
<dbReference type="Pfam" id="PF06013">
    <property type="entry name" value="WXG100"/>
    <property type="match status" value="1"/>
</dbReference>
<dbReference type="InterPro" id="IPR010310">
    <property type="entry name" value="T7SS_ESAT-6-like"/>
</dbReference>